<dbReference type="Pfam" id="PF13304">
    <property type="entry name" value="AAA_21"/>
    <property type="match status" value="1"/>
</dbReference>
<comment type="caution">
    <text evidence="2">The sequence shown here is derived from an EMBL/GenBank/DDBJ whole genome shotgun (WGS) entry which is preliminary data.</text>
</comment>
<dbReference type="GO" id="GO:0016887">
    <property type="term" value="F:ATP hydrolysis activity"/>
    <property type="evidence" value="ECO:0007669"/>
    <property type="project" value="InterPro"/>
</dbReference>
<evidence type="ECO:0000313" key="2">
    <source>
        <dbReference type="EMBL" id="MCX5466272.1"/>
    </source>
</evidence>
<sequence>MSIKLQSLKIGENKFRKLRKLEIQFSDRITVIGGLNGIGKSTILGLIANSSGIRSASYKSYFDSVFQSNFQELFHLDENDDYQNETDSKSYVDITYVINENVLTKRCSVSRHSESHDDGTTSTRLKIVPRTLEKELGAELNVGESAKIQLPTLYLGMSRMTPIGEYEKDRVKQTKIRTVELIDKDYIIQLFKSVVNFDLSTQASVDPIIDHDFKGSKKRSKLPSLKHNTLSISLGQDSLSSIFTALASFKKIKREMGEDYPGGLLIIDELDAGLHHVAQIKLIELLKREARALNLQIVFTTHSLTIFKNILNIPEKQRSEGEILDTVIYLHNTPAPKVTSNPTYAWIKNNQLSQVSIPTNTPEFQNIKVYLEDEEALFFLNKILSYKNITDTSQTFGVNLQLIPLKVSCNGLINLFLADDYFKKVVIVPDNDILSEESNRSIVNKNRQFSPLPNDRLFTPNTPSTDRNPEKIVYNFIKDKIINYDSDDTFWDSILSINYGSYDYDYIQNTVLPISPRDEHGHQFKKERDKMKYWFKQHKSFLENGKIIELWCADNEESVSQFVEAFKQSVAFVSQN</sequence>
<feature type="domain" description="AAA+ ATPase" evidence="1">
    <location>
        <begin position="26"/>
        <end position="334"/>
    </location>
</feature>
<dbReference type="InterPro" id="IPR003593">
    <property type="entry name" value="AAA+_ATPase"/>
</dbReference>
<gene>
    <name evidence="2" type="ORF">OSH00_00725</name>
</gene>
<dbReference type="InterPro" id="IPR038729">
    <property type="entry name" value="Rad50/SbcC_AAA"/>
</dbReference>
<dbReference type="SMART" id="SM00382">
    <property type="entry name" value="AAA"/>
    <property type="match status" value="1"/>
</dbReference>
<dbReference type="PANTHER" id="PTHR43581">
    <property type="entry name" value="ATP/GTP PHOSPHATASE"/>
    <property type="match status" value="1"/>
</dbReference>
<dbReference type="InterPro" id="IPR003959">
    <property type="entry name" value="ATPase_AAA_core"/>
</dbReference>
<dbReference type="AlphaFoldDB" id="A0A9X3DR51"/>
<keyword evidence="3" id="KW-1185">Reference proteome</keyword>
<dbReference type="SUPFAM" id="SSF52540">
    <property type="entry name" value="P-loop containing nucleoside triphosphate hydrolases"/>
    <property type="match status" value="1"/>
</dbReference>
<dbReference type="InterPro" id="IPR051396">
    <property type="entry name" value="Bact_Antivir_Def_Nuclease"/>
</dbReference>
<dbReference type="GO" id="GO:0006302">
    <property type="term" value="P:double-strand break repair"/>
    <property type="evidence" value="ECO:0007669"/>
    <property type="project" value="InterPro"/>
</dbReference>
<dbReference type="Pfam" id="PF13476">
    <property type="entry name" value="AAA_23"/>
    <property type="match status" value="1"/>
</dbReference>
<dbReference type="InterPro" id="IPR027417">
    <property type="entry name" value="P-loop_NTPase"/>
</dbReference>
<accession>A0A9X3DR51</accession>
<dbReference type="Proteomes" id="UP001146019">
    <property type="component" value="Unassembled WGS sequence"/>
</dbReference>
<dbReference type="GO" id="GO:0005524">
    <property type="term" value="F:ATP binding"/>
    <property type="evidence" value="ECO:0007669"/>
    <property type="project" value="InterPro"/>
</dbReference>
<protein>
    <submittedName>
        <fullName evidence="2">AAA family ATPase</fullName>
    </submittedName>
</protein>
<dbReference type="CDD" id="cd00267">
    <property type="entry name" value="ABC_ATPase"/>
    <property type="match status" value="1"/>
</dbReference>
<name>A0A9X3DR51_9GAMM</name>
<dbReference type="PANTHER" id="PTHR43581:SF4">
    <property type="entry name" value="ATP_GTP PHOSPHATASE"/>
    <property type="match status" value="1"/>
</dbReference>
<organism evidence="2 3">
    <name type="scientific">Acinetobacter nematophilus</name>
    <dbReference type="NCBI Taxonomy" id="2994642"/>
    <lineage>
        <taxon>Bacteria</taxon>
        <taxon>Pseudomonadati</taxon>
        <taxon>Pseudomonadota</taxon>
        <taxon>Gammaproteobacteria</taxon>
        <taxon>Moraxellales</taxon>
        <taxon>Moraxellaceae</taxon>
        <taxon>Acinetobacter</taxon>
    </lineage>
</organism>
<dbReference type="RefSeq" id="WP_266128823.1">
    <property type="nucleotide sequence ID" value="NZ_JAPKMY010000001.1"/>
</dbReference>
<proteinExistence type="predicted"/>
<evidence type="ECO:0000259" key="1">
    <source>
        <dbReference type="SMART" id="SM00382"/>
    </source>
</evidence>
<evidence type="ECO:0000313" key="3">
    <source>
        <dbReference type="Proteomes" id="UP001146019"/>
    </source>
</evidence>
<reference evidence="2" key="1">
    <citation type="submission" date="2022-11" db="EMBL/GenBank/DDBJ databases">
        <title>Biodiversity and phylogenetic relationships of bacteria.</title>
        <authorList>
            <person name="Machado R.A.R."/>
            <person name="Bhat A."/>
            <person name="Loulou A."/>
            <person name="Kallel S."/>
        </authorList>
    </citation>
    <scope>NUCLEOTIDE SEQUENCE</scope>
    <source>
        <strain evidence="2">A-IN1</strain>
    </source>
</reference>
<dbReference type="EMBL" id="JAPKMY010000001">
    <property type="protein sequence ID" value="MCX5466272.1"/>
    <property type="molecule type" value="Genomic_DNA"/>
</dbReference>
<dbReference type="Gene3D" id="3.40.50.300">
    <property type="entry name" value="P-loop containing nucleotide triphosphate hydrolases"/>
    <property type="match status" value="1"/>
</dbReference>